<keyword evidence="3" id="KW-1185">Reference proteome</keyword>
<evidence type="ECO:0000256" key="1">
    <source>
        <dbReference type="SAM" id="MobiDB-lite"/>
    </source>
</evidence>
<feature type="region of interest" description="Disordered" evidence="1">
    <location>
        <begin position="132"/>
        <end position="153"/>
    </location>
</feature>
<accession>A0ABQ7NX08</accession>
<gene>
    <name evidence="2" type="primary">A01g507890.1_BraROA</name>
    <name evidence="2" type="ORF">IGI04_002949</name>
</gene>
<proteinExistence type="predicted"/>
<comment type="caution">
    <text evidence="2">The sequence shown here is derived from an EMBL/GenBank/DDBJ whole genome shotgun (WGS) entry which is preliminary data.</text>
</comment>
<feature type="region of interest" description="Disordered" evidence="1">
    <location>
        <begin position="166"/>
        <end position="197"/>
    </location>
</feature>
<protein>
    <submittedName>
        <fullName evidence="2">Uncharacterized protein</fullName>
    </submittedName>
</protein>
<evidence type="ECO:0000313" key="2">
    <source>
        <dbReference type="EMBL" id="KAG5415382.1"/>
    </source>
</evidence>
<dbReference type="EMBL" id="JADBGQ010000001">
    <property type="protein sequence ID" value="KAG5415382.1"/>
    <property type="molecule type" value="Genomic_DNA"/>
</dbReference>
<name>A0ABQ7NX08_BRACM</name>
<feature type="compositionally biased region" description="Basic residues" evidence="1">
    <location>
        <begin position="186"/>
        <end position="197"/>
    </location>
</feature>
<sequence length="334" mass="36745">MKVDLQDLKPLPRSFTSFNGTSNELIGTISVAVAPPPLKVPQLEGPPGFPPLFPELSIEEQKMAMLYISHADETERRARIERVRQGIAENARESAMRMAKITTELDKGKGHVYLYPGVTGRSEKERTLRFSEHNSRELEDTGEDGECSDTNSVTFSAPAMISTGFQLGPSSEGRVSGNANSNASKGQRKRPSSWKRKLAPRNSTALVSIDALVDLTLSVRDLINENEGTWNIQRVREVIAEEDVGLVLNTCFDLSSQDVKVWGFSGSGIYNSKSGYKLAETLETFQSPPSPVNSMAVEIPSSVTRDRRFQSYVAKGGPSWLSSFLLSEARSRSI</sequence>
<reference evidence="2 3" key="1">
    <citation type="submission" date="2021-03" db="EMBL/GenBank/DDBJ databases">
        <authorList>
            <person name="King G.J."/>
            <person name="Bancroft I."/>
            <person name="Baten A."/>
            <person name="Bloomfield J."/>
            <person name="Borpatragohain P."/>
            <person name="He Z."/>
            <person name="Irish N."/>
            <person name="Irwin J."/>
            <person name="Liu K."/>
            <person name="Mauleon R.P."/>
            <person name="Moore J."/>
            <person name="Morris R."/>
            <person name="Ostergaard L."/>
            <person name="Wang B."/>
            <person name="Wells R."/>
        </authorList>
    </citation>
    <scope>NUCLEOTIDE SEQUENCE [LARGE SCALE GENOMIC DNA]</scope>
    <source>
        <strain evidence="2">R-o-18</strain>
        <tissue evidence="2">Leaf</tissue>
    </source>
</reference>
<organism evidence="2 3">
    <name type="scientific">Brassica rapa subsp. trilocularis</name>
    <dbReference type="NCBI Taxonomy" id="1813537"/>
    <lineage>
        <taxon>Eukaryota</taxon>
        <taxon>Viridiplantae</taxon>
        <taxon>Streptophyta</taxon>
        <taxon>Embryophyta</taxon>
        <taxon>Tracheophyta</taxon>
        <taxon>Spermatophyta</taxon>
        <taxon>Magnoliopsida</taxon>
        <taxon>eudicotyledons</taxon>
        <taxon>Gunneridae</taxon>
        <taxon>Pentapetalae</taxon>
        <taxon>rosids</taxon>
        <taxon>malvids</taxon>
        <taxon>Brassicales</taxon>
        <taxon>Brassicaceae</taxon>
        <taxon>Brassiceae</taxon>
        <taxon>Brassica</taxon>
    </lineage>
</organism>
<evidence type="ECO:0000313" key="3">
    <source>
        <dbReference type="Proteomes" id="UP000823674"/>
    </source>
</evidence>
<dbReference type="Proteomes" id="UP000823674">
    <property type="component" value="Chromosome A01"/>
</dbReference>